<dbReference type="InterPro" id="IPR052560">
    <property type="entry name" value="RdDP_mobile_element"/>
</dbReference>
<dbReference type="AlphaFoldDB" id="A0A6G0ZB74"/>
<keyword evidence="3" id="KW-1185">Reference proteome</keyword>
<organism evidence="2 3">
    <name type="scientific">Aphis craccivora</name>
    <name type="common">Cowpea aphid</name>
    <dbReference type="NCBI Taxonomy" id="307492"/>
    <lineage>
        <taxon>Eukaryota</taxon>
        <taxon>Metazoa</taxon>
        <taxon>Ecdysozoa</taxon>
        <taxon>Arthropoda</taxon>
        <taxon>Hexapoda</taxon>
        <taxon>Insecta</taxon>
        <taxon>Pterygota</taxon>
        <taxon>Neoptera</taxon>
        <taxon>Paraneoptera</taxon>
        <taxon>Hemiptera</taxon>
        <taxon>Sternorrhyncha</taxon>
        <taxon>Aphidomorpha</taxon>
        <taxon>Aphidoidea</taxon>
        <taxon>Aphididae</taxon>
        <taxon>Aphidini</taxon>
        <taxon>Aphis</taxon>
        <taxon>Aphis</taxon>
    </lineage>
</organism>
<dbReference type="PANTHER" id="PTHR36688">
    <property type="entry name" value="ENDO/EXONUCLEASE/PHOSPHATASE DOMAIN-CONTAINING PROTEIN"/>
    <property type="match status" value="1"/>
</dbReference>
<dbReference type="EMBL" id="VUJU01000875">
    <property type="protein sequence ID" value="KAF0767890.1"/>
    <property type="molecule type" value="Genomic_DNA"/>
</dbReference>
<evidence type="ECO:0000313" key="3">
    <source>
        <dbReference type="Proteomes" id="UP000478052"/>
    </source>
</evidence>
<reference evidence="2 3" key="1">
    <citation type="submission" date="2019-08" db="EMBL/GenBank/DDBJ databases">
        <title>Whole genome of Aphis craccivora.</title>
        <authorList>
            <person name="Voronova N.V."/>
            <person name="Shulinski R.S."/>
            <person name="Bandarenka Y.V."/>
            <person name="Zhorov D.G."/>
            <person name="Warner D."/>
        </authorList>
    </citation>
    <scope>NUCLEOTIDE SEQUENCE [LARGE SCALE GENOMIC DNA]</scope>
    <source>
        <strain evidence="2">180601</strain>
        <tissue evidence="2">Whole Body</tissue>
    </source>
</reference>
<evidence type="ECO:0000256" key="1">
    <source>
        <dbReference type="SAM" id="MobiDB-lite"/>
    </source>
</evidence>
<dbReference type="Proteomes" id="UP000478052">
    <property type="component" value="Unassembled WGS sequence"/>
</dbReference>
<gene>
    <name evidence="2" type="ORF">FWK35_00004245</name>
</gene>
<dbReference type="PANTHER" id="PTHR36688:SF1">
    <property type="entry name" value="ENDONUCLEASE_EXONUCLEASE_PHOSPHATASE DOMAIN-CONTAINING PROTEIN"/>
    <property type="match status" value="1"/>
</dbReference>
<protein>
    <submittedName>
        <fullName evidence="2">Uncharacterized protein</fullName>
    </submittedName>
</protein>
<dbReference type="OrthoDB" id="409048at2759"/>
<name>A0A6G0ZB74_APHCR</name>
<accession>A0A6G0ZB74</accession>
<feature type="region of interest" description="Disordered" evidence="1">
    <location>
        <begin position="270"/>
        <end position="294"/>
    </location>
</feature>
<proteinExistence type="predicted"/>
<comment type="caution">
    <text evidence="2">The sequence shown here is derived from an EMBL/GenBank/DDBJ whole genome shotgun (WGS) entry which is preliminary data.</text>
</comment>
<evidence type="ECO:0000313" key="2">
    <source>
        <dbReference type="EMBL" id="KAF0767890.1"/>
    </source>
</evidence>
<sequence>MQLVFNEKDRKTFHSGRWNRHYNPDLCIVSKNKNRIAIPSYSTVLNNFSRSQHKPILKNVGIQIPIVKTIQKLRWNFRKADWHTFAKVTVFHFNNKKASQEINISFIGQEVRNIKHPKYLGVVLDRALTYREYLTRLSAKVKTCQRIISKLSNSTFAIISAFYSRSTPLKWLPVLSNIAPPKLRRKHALLQEWKKYANNPFLPIHTDLTALEGIQRLKSPTKNPDNQKLVINPTTKQPGFDLERNTWVTLNRIRTGHMVYKWRLHDNETHYRRYPPDEGRSGGMDKEPGRETIA</sequence>